<feature type="region of interest" description="Disordered" evidence="1">
    <location>
        <begin position="74"/>
        <end position="127"/>
    </location>
</feature>
<feature type="compositionally biased region" description="Basic and acidic residues" evidence="1">
    <location>
        <begin position="1"/>
        <end position="15"/>
    </location>
</feature>
<evidence type="ECO:0000313" key="3">
    <source>
        <dbReference type="EMBL" id="BAD68859.1"/>
    </source>
</evidence>
<feature type="compositionally biased region" description="Low complexity" evidence="1">
    <location>
        <begin position="74"/>
        <end position="86"/>
    </location>
</feature>
<name>Q5VNX6_ORYSJ</name>
<reference evidence="4" key="2">
    <citation type="journal article" date="2005" name="Nature">
        <title>The map-based sequence of the rice genome.</title>
        <authorList>
            <consortium name="International rice genome sequencing project (IRGSP)"/>
            <person name="Matsumoto T."/>
            <person name="Wu J."/>
            <person name="Kanamori H."/>
            <person name="Katayose Y."/>
            <person name="Fujisawa M."/>
            <person name="Namiki N."/>
            <person name="Mizuno H."/>
            <person name="Yamamoto K."/>
            <person name="Antonio B.A."/>
            <person name="Baba T."/>
            <person name="Sakata K."/>
            <person name="Nagamura Y."/>
            <person name="Aoki H."/>
            <person name="Arikawa K."/>
            <person name="Arita K."/>
            <person name="Bito T."/>
            <person name="Chiden Y."/>
            <person name="Fujitsuka N."/>
            <person name="Fukunaka R."/>
            <person name="Hamada M."/>
            <person name="Harada C."/>
            <person name="Hayashi A."/>
            <person name="Hijishita S."/>
            <person name="Honda M."/>
            <person name="Hosokawa S."/>
            <person name="Ichikawa Y."/>
            <person name="Idonuma A."/>
            <person name="Iijima M."/>
            <person name="Ikeda M."/>
            <person name="Ikeno M."/>
            <person name="Ito K."/>
            <person name="Ito S."/>
            <person name="Ito T."/>
            <person name="Ito Y."/>
            <person name="Ito Y."/>
            <person name="Iwabuchi A."/>
            <person name="Kamiya K."/>
            <person name="Karasawa W."/>
            <person name="Kurita K."/>
            <person name="Katagiri S."/>
            <person name="Kikuta A."/>
            <person name="Kobayashi H."/>
            <person name="Kobayashi N."/>
            <person name="Machita K."/>
            <person name="Maehara T."/>
            <person name="Masukawa M."/>
            <person name="Mizubayashi T."/>
            <person name="Mukai Y."/>
            <person name="Nagasaki H."/>
            <person name="Nagata Y."/>
            <person name="Naito S."/>
            <person name="Nakashima M."/>
            <person name="Nakama Y."/>
            <person name="Nakamichi Y."/>
            <person name="Nakamura M."/>
            <person name="Meguro A."/>
            <person name="Negishi M."/>
            <person name="Ohta I."/>
            <person name="Ohta T."/>
            <person name="Okamoto M."/>
            <person name="Ono N."/>
            <person name="Saji S."/>
            <person name="Sakaguchi M."/>
            <person name="Sakai K."/>
            <person name="Shibata M."/>
            <person name="Shimokawa T."/>
            <person name="Song J."/>
            <person name="Takazaki Y."/>
            <person name="Terasawa K."/>
            <person name="Tsugane M."/>
            <person name="Tsuji K."/>
            <person name="Ueda S."/>
            <person name="Waki K."/>
            <person name="Yamagata H."/>
            <person name="Yamamoto M."/>
            <person name="Yamamoto S."/>
            <person name="Yamane H."/>
            <person name="Yoshiki S."/>
            <person name="Yoshihara R."/>
            <person name="Yukawa K."/>
            <person name="Zhong H."/>
            <person name="Yano M."/>
            <person name="Yuan Q."/>
            <person name="Ouyang S."/>
            <person name="Liu J."/>
            <person name="Jones K.M."/>
            <person name="Gansberger K."/>
            <person name="Moffat K."/>
            <person name="Hill J."/>
            <person name="Bera J."/>
            <person name="Fadrosh D."/>
            <person name="Jin S."/>
            <person name="Johri S."/>
            <person name="Kim M."/>
            <person name="Overton L."/>
            <person name="Reardon M."/>
            <person name="Tsitrin T."/>
            <person name="Vuong H."/>
            <person name="Weaver B."/>
            <person name="Ciecko A."/>
            <person name="Tallon L."/>
            <person name="Jackson J."/>
            <person name="Pai G."/>
            <person name="Aken S.V."/>
            <person name="Utterback T."/>
            <person name="Reidmuller S."/>
            <person name="Feldblyum T."/>
            <person name="Hsiao J."/>
            <person name="Zismann V."/>
            <person name="Iobst S."/>
            <person name="de Vazeille A.R."/>
            <person name="Buell C.R."/>
            <person name="Ying K."/>
            <person name="Li Y."/>
            <person name="Lu T."/>
            <person name="Huang Y."/>
            <person name="Zhao Q."/>
            <person name="Feng Q."/>
            <person name="Zhang L."/>
            <person name="Zhu J."/>
            <person name="Weng Q."/>
            <person name="Mu J."/>
            <person name="Lu Y."/>
            <person name="Fan D."/>
            <person name="Liu Y."/>
            <person name="Guan J."/>
            <person name="Zhang Y."/>
            <person name="Yu S."/>
            <person name="Liu X."/>
            <person name="Zhang Y."/>
            <person name="Hong G."/>
            <person name="Han B."/>
            <person name="Choisne N."/>
            <person name="Demange N."/>
            <person name="Orjeda G."/>
            <person name="Samain S."/>
            <person name="Cattolico L."/>
            <person name="Pelletier E."/>
            <person name="Couloux A."/>
            <person name="Segurens B."/>
            <person name="Wincker P."/>
            <person name="D'Hont A."/>
            <person name="Scarpelli C."/>
            <person name="Weissenbach J."/>
            <person name="Salanoubat M."/>
            <person name="Quetier F."/>
            <person name="Yu Y."/>
            <person name="Kim H.R."/>
            <person name="Rambo T."/>
            <person name="Currie J."/>
            <person name="Collura K."/>
            <person name="Luo M."/>
            <person name="Yang T."/>
            <person name="Ammiraju J.S.S."/>
            <person name="Engler F."/>
            <person name="Soderlund C."/>
            <person name="Wing R.A."/>
            <person name="Palmer L.E."/>
            <person name="de la Bastide M."/>
            <person name="Spiegel L."/>
            <person name="Nascimento L."/>
            <person name="Zutavern T."/>
            <person name="O'Shaughnessy A."/>
            <person name="Dike S."/>
            <person name="Dedhia N."/>
            <person name="Preston R."/>
            <person name="Balija V."/>
            <person name="McCombie W.R."/>
            <person name="Chow T."/>
            <person name="Chen H."/>
            <person name="Chung M."/>
            <person name="Chen C."/>
            <person name="Shaw J."/>
            <person name="Wu H."/>
            <person name="Hsiao K."/>
            <person name="Chao Y."/>
            <person name="Chu M."/>
            <person name="Cheng C."/>
            <person name="Hour A."/>
            <person name="Lee P."/>
            <person name="Lin S."/>
            <person name="Lin Y."/>
            <person name="Liou J."/>
            <person name="Liu S."/>
            <person name="Hsing Y."/>
            <person name="Raghuvanshi S."/>
            <person name="Mohanty A."/>
            <person name="Bharti A.K."/>
            <person name="Gaur A."/>
            <person name="Gupta V."/>
            <person name="Kumar D."/>
            <person name="Ravi V."/>
            <person name="Vij S."/>
            <person name="Kapur A."/>
            <person name="Khurana P."/>
            <person name="Khurana P."/>
            <person name="Khurana J.P."/>
            <person name="Tyagi A.K."/>
            <person name="Gaikwad K."/>
            <person name="Singh A."/>
            <person name="Dalal V."/>
            <person name="Srivastava S."/>
            <person name="Dixit A."/>
            <person name="Pal A.K."/>
            <person name="Ghazi I.A."/>
            <person name="Yadav M."/>
            <person name="Pandit A."/>
            <person name="Bhargava A."/>
            <person name="Sureshbabu K."/>
            <person name="Batra K."/>
            <person name="Sharma T.R."/>
            <person name="Mohapatra T."/>
            <person name="Singh N.K."/>
            <person name="Messing J."/>
            <person name="Nelson A.B."/>
            <person name="Fuks G."/>
            <person name="Kavchok S."/>
            <person name="Keizer G."/>
            <person name="Linton E."/>
            <person name="Llaca V."/>
            <person name="Song R."/>
            <person name="Tanyolac B."/>
            <person name="Young S."/>
            <person name="Ho-Il K."/>
            <person name="Hahn J.H."/>
            <person name="Sangsakoo G."/>
            <person name="Vanavichit A."/>
            <person name="de Mattos Luiz.A.T."/>
            <person name="Zimmer P.D."/>
            <person name="Malone G."/>
            <person name="Dellagostin O."/>
            <person name="de Oliveira A.C."/>
            <person name="Bevan M."/>
            <person name="Bancroft I."/>
            <person name="Minx P."/>
            <person name="Cordum H."/>
            <person name="Wilson R."/>
            <person name="Cheng Z."/>
            <person name="Jin W."/>
            <person name="Jiang J."/>
            <person name="Leong S.A."/>
            <person name="Iwama H."/>
            <person name="Gojobori T."/>
            <person name="Itoh T."/>
            <person name="Niimura Y."/>
            <person name="Fujii Y."/>
            <person name="Habara T."/>
            <person name="Sakai H."/>
            <person name="Sato Y."/>
            <person name="Wilson G."/>
            <person name="Kumar K."/>
            <person name="McCouch S."/>
            <person name="Juretic N."/>
            <person name="Hoen D."/>
            <person name="Wright S."/>
            <person name="Bruskiewich R."/>
            <person name="Bureau T."/>
            <person name="Miyao A."/>
            <person name="Hirochika H."/>
            <person name="Nishikawa T."/>
            <person name="Kadowaki K."/>
            <person name="Sugiura M."/>
            <person name="Burr B."/>
            <person name="Sasaki T."/>
        </authorList>
    </citation>
    <scope>NUCLEOTIDE SEQUENCE [LARGE SCALE GENOMIC DNA]</scope>
    <source>
        <strain evidence="4">cv. Nipponbare</strain>
    </source>
</reference>
<reference evidence="4" key="3">
    <citation type="journal article" date="2008" name="Nucleic Acids Res.">
        <title>The rice annotation project database (RAP-DB): 2008 update.</title>
        <authorList>
            <consortium name="The rice annotation project (RAP)"/>
        </authorList>
    </citation>
    <scope>GENOME REANNOTATION</scope>
    <source>
        <strain evidence="4">cv. Nipponbare</strain>
    </source>
</reference>
<evidence type="ECO:0000256" key="1">
    <source>
        <dbReference type="SAM" id="MobiDB-lite"/>
    </source>
</evidence>
<sequence>MERGGERKRGGEGRGRRGAAGEHGGWEGPFGGDNDAGAGVVSDHTSRCMCRLANGTPRHNSASASTFLAVACTASPTRSPSTSPYPCRHRRRWTRQEGEVGGAAHRPSDDGGCPRRGPRGGGGGRLSHPENSKYINCCLNGISRIYFKSLEKKI</sequence>
<proteinExistence type="predicted"/>
<feature type="region of interest" description="Disordered" evidence="1">
    <location>
        <begin position="1"/>
        <end position="38"/>
    </location>
</feature>
<dbReference type="EMBL" id="AP003725">
    <property type="protein sequence ID" value="BAD68746.1"/>
    <property type="molecule type" value="Genomic_DNA"/>
</dbReference>
<accession>Q5VNX6</accession>
<protein>
    <submittedName>
        <fullName evidence="3">Uncharacterized protein</fullName>
    </submittedName>
</protein>
<evidence type="ECO:0000313" key="4">
    <source>
        <dbReference type="Proteomes" id="UP000000763"/>
    </source>
</evidence>
<gene>
    <name evidence="3" type="ORF">P0039G05.30</name>
    <name evidence="2" type="ORF">P0510C12.15</name>
</gene>
<dbReference type="EMBL" id="AP003855">
    <property type="protein sequence ID" value="BAD68859.1"/>
    <property type="molecule type" value="Genomic_DNA"/>
</dbReference>
<dbReference type="AlphaFoldDB" id="Q5VNX6"/>
<dbReference type="Proteomes" id="UP000817658">
    <property type="component" value="Chromosome 1"/>
</dbReference>
<feature type="compositionally biased region" description="Gly residues" evidence="1">
    <location>
        <begin position="21"/>
        <end position="31"/>
    </location>
</feature>
<reference evidence="3" key="1">
    <citation type="journal article" date="2002" name="Nature">
        <title>The genome sequence and structure of rice chromosome 1.</title>
        <authorList>
            <person name="Sasaki T."/>
            <person name="Matsumoto T."/>
            <person name="Yamamoto K."/>
            <person name="Sakata K."/>
            <person name="Baba T."/>
            <person name="Katayose Y."/>
            <person name="Wu J."/>
            <person name="Niimura Y."/>
            <person name="Cheng Z."/>
            <person name="Nagamura Y."/>
            <person name="Antonio B.A."/>
            <person name="Kanamori H."/>
            <person name="Hosokawa S."/>
            <person name="Masukawa M."/>
            <person name="Arikawa K."/>
            <person name="Chiden Y."/>
            <person name="Hayashi M."/>
            <person name="Okamoto M."/>
            <person name="Ando T."/>
            <person name="Aoki H."/>
            <person name="Arita K."/>
            <person name="Hamada M."/>
            <person name="Harada C."/>
            <person name="Hijishita S."/>
            <person name="Honda M."/>
            <person name="Ichikawa Y."/>
            <person name="Idonuma A."/>
            <person name="Iijima M."/>
            <person name="Ikeda M."/>
            <person name="Ikeno M."/>
            <person name="Itoh S."/>
            <person name="Itoh T."/>
            <person name="Itoh Y."/>
            <person name="Itoh Y."/>
            <person name="Iwabuchi A."/>
            <person name="Kamiya K."/>
            <person name="Karasawa W."/>
            <person name="Katagiri S."/>
            <person name="Kikuta A."/>
            <person name="Kobayashi N."/>
            <person name="Kono I."/>
            <person name="Machita K."/>
            <person name="Maehara T."/>
            <person name="Mizuno H."/>
            <person name="Mizubayashi T."/>
            <person name="Mukai Y."/>
            <person name="Nagasaki H."/>
            <person name="Nakashima M."/>
            <person name="Nakama Y."/>
            <person name="Nakamichi Y."/>
            <person name="Nakamura M."/>
            <person name="Namiki N."/>
            <person name="Negishi M."/>
            <person name="Ohta I."/>
            <person name="Ono N."/>
            <person name="Saji S."/>
            <person name="Sakai K."/>
            <person name="Shibata M."/>
            <person name="Shimokawa T."/>
            <person name="Shomura A."/>
            <person name="Song J."/>
            <person name="Takazaki Y."/>
            <person name="Terasawa K."/>
            <person name="Tsuji K."/>
            <person name="Waki K."/>
            <person name="Yamagata H."/>
            <person name="Yamane H."/>
            <person name="Yoshiki S."/>
            <person name="Yoshihara R."/>
            <person name="Yukawa K."/>
            <person name="Zhong H."/>
            <person name="Iwama H."/>
            <person name="Endo T."/>
            <person name="Ito H."/>
            <person name="Hahn J.H."/>
            <person name="Kim H.I."/>
            <person name="Eun M.Y."/>
            <person name="Yano M."/>
            <person name="Jiang J."/>
            <person name="Gojobori T."/>
        </authorList>
    </citation>
    <scope>NUCLEOTIDE SEQUENCE</scope>
</reference>
<evidence type="ECO:0000313" key="2">
    <source>
        <dbReference type="EMBL" id="BAD68746.1"/>
    </source>
</evidence>
<dbReference type="Proteomes" id="UP000000763">
    <property type="component" value="Chromosome 1"/>
</dbReference>
<organism evidence="3">
    <name type="scientific">Oryza sativa subsp. japonica</name>
    <name type="common">Rice</name>
    <dbReference type="NCBI Taxonomy" id="39947"/>
    <lineage>
        <taxon>Eukaryota</taxon>
        <taxon>Viridiplantae</taxon>
        <taxon>Streptophyta</taxon>
        <taxon>Embryophyta</taxon>
        <taxon>Tracheophyta</taxon>
        <taxon>Spermatophyta</taxon>
        <taxon>Magnoliopsida</taxon>
        <taxon>Liliopsida</taxon>
        <taxon>Poales</taxon>
        <taxon>Poaceae</taxon>
        <taxon>BOP clade</taxon>
        <taxon>Oryzoideae</taxon>
        <taxon>Oryzeae</taxon>
        <taxon>Oryzinae</taxon>
        <taxon>Oryza</taxon>
        <taxon>Oryza sativa</taxon>
    </lineage>
</organism>